<organism evidence="1 2">
    <name type="scientific">Corticimicrobacter populi</name>
    <dbReference type="NCBI Taxonomy" id="2175229"/>
    <lineage>
        <taxon>Bacteria</taxon>
        <taxon>Pseudomonadati</taxon>
        <taxon>Pseudomonadota</taxon>
        <taxon>Betaproteobacteria</taxon>
        <taxon>Burkholderiales</taxon>
        <taxon>Alcaligenaceae</taxon>
        <taxon>Corticimicrobacter</taxon>
    </lineage>
</organism>
<proteinExistence type="predicted"/>
<dbReference type="RefSeq" id="WP_109060151.1">
    <property type="nucleotide sequence ID" value="NZ_QETA01000001.1"/>
</dbReference>
<keyword evidence="2" id="KW-1185">Reference proteome</keyword>
<name>A0A2V1K0M0_9BURK</name>
<accession>A0A2V1K0M0</accession>
<gene>
    <name evidence="1" type="ORF">DD235_00720</name>
</gene>
<evidence type="ECO:0000313" key="1">
    <source>
        <dbReference type="EMBL" id="PWF24746.1"/>
    </source>
</evidence>
<protein>
    <submittedName>
        <fullName evidence="1">Uncharacterized protein</fullName>
    </submittedName>
</protein>
<dbReference type="AlphaFoldDB" id="A0A2V1K0M0"/>
<sequence>MDFQSFLANGQVSVAFGTTYEALPEGFKTIRRHDIDKASGAFALYPDGIELLFEDGRLCLVQYEIARLGTLRLAGNIITGRTSLQDFKGYLDALRISYTECTQDDQQILVTTQHVKIYFENGMFATALKSW</sequence>
<comment type="caution">
    <text evidence="1">The sequence shown here is derived from an EMBL/GenBank/DDBJ whole genome shotgun (WGS) entry which is preliminary data.</text>
</comment>
<evidence type="ECO:0000313" key="2">
    <source>
        <dbReference type="Proteomes" id="UP000245212"/>
    </source>
</evidence>
<dbReference type="Proteomes" id="UP000245212">
    <property type="component" value="Unassembled WGS sequence"/>
</dbReference>
<dbReference type="EMBL" id="QETA01000001">
    <property type="protein sequence ID" value="PWF24746.1"/>
    <property type="molecule type" value="Genomic_DNA"/>
</dbReference>
<reference evidence="2" key="1">
    <citation type="submission" date="2018-05" db="EMBL/GenBank/DDBJ databases">
        <authorList>
            <person name="Li Y."/>
        </authorList>
    </citation>
    <scope>NUCLEOTIDE SEQUENCE [LARGE SCALE GENOMIC DNA]</scope>
    <source>
        <strain evidence="2">3d-2-2</strain>
    </source>
</reference>